<sequence>MSTLMLVATMLSVVNIVLLAALTFIWGRNYRTFRTPLILGLLIFGAVLLIENVAAVYFFFSTKMLYSGDPGIDSAVTILRALQTVALVSLTYVTTR</sequence>
<dbReference type="Pfam" id="PF26119">
    <property type="entry name" value="DUF8036"/>
    <property type="match status" value="1"/>
</dbReference>
<dbReference type="EMBL" id="JBHTAX010000001">
    <property type="protein sequence ID" value="MFC7190817.1"/>
    <property type="molecule type" value="Genomic_DNA"/>
</dbReference>
<keyword evidence="1" id="KW-1133">Transmembrane helix</keyword>
<dbReference type="GeneID" id="76200475"/>
<keyword evidence="1" id="KW-0812">Transmembrane</keyword>
<dbReference type="InterPro" id="IPR058349">
    <property type="entry name" value="DUF8036"/>
</dbReference>
<proteinExistence type="predicted"/>
<keyword evidence="3" id="KW-1185">Reference proteome</keyword>
<accession>A0ABD5YSA6</accession>
<protein>
    <submittedName>
        <fullName evidence="2">Uncharacterized protein</fullName>
    </submittedName>
</protein>
<feature type="transmembrane region" description="Helical" evidence="1">
    <location>
        <begin position="72"/>
        <end position="93"/>
    </location>
</feature>
<organism evidence="2 3">
    <name type="scientific">Halocatena marina</name>
    <dbReference type="NCBI Taxonomy" id="2934937"/>
    <lineage>
        <taxon>Archaea</taxon>
        <taxon>Methanobacteriati</taxon>
        <taxon>Methanobacteriota</taxon>
        <taxon>Stenosarchaea group</taxon>
        <taxon>Halobacteria</taxon>
        <taxon>Halobacteriales</taxon>
        <taxon>Natronomonadaceae</taxon>
        <taxon>Halocatena</taxon>
    </lineage>
</organism>
<name>A0ABD5YSA6_9EURY</name>
<evidence type="ECO:0000313" key="2">
    <source>
        <dbReference type="EMBL" id="MFC7190817.1"/>
    </source>
</evidence>
<feature type="transmembrane region" description="Helical" evidence="1">
    <location>
        <begin position="6"/>
        <end position="26"/>
    </location>
</feature>
<keyword evidence="1" id="KW-0472">Membrane</keyword>
<evidence type="ECO:0000313" key="3">
    <source>
        <dbReference type="Proteomes" id="UP001596417"/>
    </source>
</evidence>
<evidence type="ECO:0000256" key="1">
    <source>
        <dbReference type="SAM" id="Phobius"/>
    </source>
</evidence>
<dbReference type="AlphaFoldDB" id="A0ABD5YSA6"/>
<dbReference type="RefSeq" id="WP_248909772.1">
    <property type="nucleotide sequence ID" value="NZ_CP109979.1"/>
</dbReference>
<comment type="caution">
    <text evidence="2">The sequence shown here is derived from an EMBL/GenBank/DDBJ whole genome shotgun (WGS) entry which is preliminary data.</text>
</comment>
<dbReference type="Proteomes" id="UP001596417">
    <property type="component" value="Unassembled WGS sequence"/>
</dbReference>
<gene>
    <name evidence="2" type="ORF">ACFQL7_13890</name>
</gene>
<feature type="transmembrane region" description="Helical" evidence="1">
    <location>
        <begin position="38"/>
        <end position="60"/>
    </location>
</feature>
<reference evidence="2 3" key="1">
    <citation type="journal article" date="2019" name="Int. J. Syst. Evol. Microbiol.">
        <title>The Global Catalogue of Microorganisms (GCM) 10K type strain sequencing project: providing services to taxonomists for standard genome sequencing and annotation.</title>
        <authorList>
            <consortium name="The Broad Institute Genomics Platform"/>
            <consortium name="The Broad Institute Genome Sequencing Center for Infectious Disease"/>
            <person name="Wu L."/>
            <person name="Ma J."/>
        </authorList>
    </citation>
    <scope>NUCLEOTIDE SEQUENCE [LARGE SCALE GENOMIC DNA]</scope>
    <source>
        <strain evidence="2 3">RDMS1</strain>
    </source>
</reference>